<dbReference type="GO" id="GO:0004866">
    <property type="term" value="F:endopeptidase inhibitor activity"/>
    <property type="evidence" value="ECO:0007669"/>
    <property type="project" value="InterPro"/>
</dbReference>
<evidence type="ECO:0000259" key="4">
    <source>
        <dbReference type="SMART" id="SM01359"/>
    </source>
</evidence>
<dbReference type="SUPFAM" id="SSF48239">
    <property type="entry name" value="Terpenoid cyclases/Protein prenyltransferases"/>
    <property type="match status" value="1"/>
</dbReference>
<gene>
    <name evidence="6" type="ORF">NBRC110019_21140</name>
</gene>
<dbReference type="SMART" id="SM01359">
    <property type="entry name" value="A2M_N_2"/>
    <property type="match status" value="1"/>
</dbReference>
<feature type="domain" description="Alpha-2-macroglobulin bait region" evidence="4">
    <location>
        <begin position="991"/>
        <end position="1133"/>
    </location>
</feature>
<feature type="chain" id="PRO_5040938922" evidence="3">
    <location>
        <begin position="26"/>
        <end position="1853"/>
    </location>
</feature>
<dbReference type="Gene3D" id="1.50.10.20">
    <property type="match status" value="1"/>
</dbReference>
<dbReference type="Pfam" id="PF17973">
    <property type="entry name" value="bMG10"/>
    <property type="match status" value="1"/>
</dbReference>
<dbReference type="InterPro" id="IPR041462">
    <property type="entry name" value="Bact_A2M_MG6"/>
</dbReference>
<dbReference type="InterPro" id="IPR051802">
    <property type="entry name" value="YfhM-like"/>
</dbReference>
<dbReference type="SMART" id="SM01360">
    <property type="entry name" value="A2M"/>
    <property type="match status" value="1"/>
</dbReference>
<dbReference type="InterPro" id="IPR001599">
    <property type="entry name" value="Macroglobln_a2"/>
</dbReference>
<dbReference type="InterPro" id="IPR011625">
    <property type="entry name" value="A2M_N_BRD"/>
</dbReference>
<evidence type="ECO:0000313" key="7">
    <source>
        <dbReference type="Proteomes" id="UP001143545"/>
    </source>
</evidence>
<evidence type="ECO:0000256" key="1">
    <source>
        <dbReference type="ARBA" id="ARBA00010556"/>
    </source>
</evidence>
<dbReference type="PANTHER" id="PTHR40094:SF1">
    <property type="entry name" value="UBIQUITIN DOMAIN-CONTAINING PROTEIN"/>
    <property type="match status" value="1"/>
</dbReference>
<dbReference type="Pfam" id="PF01835">
    <property type="entry name" value="MG2"/>
    <property type="match status" value="1"/>
</dbReference>
<keyword evidence="7" id="KW-1185">Reference proteome</keyword>
<feature type="domain" description="Alpha-2-macroglobulin" evidence="5">
    <location>
        <begin position="1197"/>
        <end position="1287"/>
    </location>
</feature>
<accession>A0A9W6EUW0</accession>
<organism evidence="6 7">
    <name type="scientific">Neptunitalea chrysea</name>
    <dbReference type="NCBI Taxonomy" id="1647581"/>
    <lineage>
        <taxon>Bacteria</taxon>
        <taxon>Pseudomonadati</taxon>
        <taxon>Bacteroidota</taxon>
        <taxon>Flavobacteriia</taxon>
        <taxon>Flavobacteriales</taxon>
        <taxon>Flavobacteriaceae</taxon>
        <taxon>Neptunitalea</taxon>
    </lineage>
</organism>
<dbReference type="InterPro" id="IPR041203">
    <property type="entry name" value="Bact_A2M_MG5"/>
</dbReference>
<dbReference type="CDD" id="cd02891">
    <property type="entry name" value="A2M_like"/>
    <property type="match status" value="1"/>
</dbReference>
<comment type="caution">
    <text evidence="6">The sequence shown here is derived from an EMBL/GenBank/DDBJ whole genome shotgun (WGS) entry which is preliminary data.</text>
</comment>
<dbReference type="GO" id="GO:0005615">
    <property type="term" value="C:extracellular space"/>
    <property type="evidence" value="ECO:0007669"/>
    <property type="project" value="InterPro"/>
</dbReference>
<evidence type="ECO:0000313" key="6">
    <source>
        <dbReference type="EMBL" id="GLB53074.1"/>
    </source>
</evidence>
<name>A0A9W6EUW0_9FLAO</name>
<evidence type="ECO:0000256" key="3">
    <source>
        <dbReference type="SAM" id="SignalP"/>
    </source>
</evidence>
<dbReference type="Pfam" id="PF00207">
    <property type="entry name" value="A2M"/>
    <property type="match status" value="1"/>
</dbReference>
<evidence type="ECO:0000256" key="2">
    <source>
        <dbReference type="ARBA" id="ARBA00022729"/>
    </source>
</evidence>
<dbReference type="PANTHER" id="PTHR40094">
    <property type="entry name" value="ALPHA-2-MACROGLOBULIN HOMOLOG"/>
    <property type="match status" value="1"/>
</dbReference>
<dbReference type="InterPro" id="IPR013783">
    <property type="entry name" value="Ig-like_fold"/>
</dbReference>
<dbReference type="Gene3D" id="2.60.40.10">
    <property type="entry name" value="Immunoglobulins"/>
    <property type="match status" value="1"/>
</dbReference>
<dbReference type="Pfam" id="PF07703">
    <property type="entry name" value="A2M_BRD"/>
    <property type="match status" value="1"/>
</dbReference>
<protein>
    <submittedName>
        <fullName evidence="6">Membrane protein</fullName>
    </submittedName>
</protein>
<dbReference type="InterPro" id="IPR047565">
    <property type="entry name" value="Alpha-macroglob_thiol-ester_cl"/>
</dbReference>
<dbReference type="Gene3D" id="2.60.40.1930">
    <property type="match status" value="1"/>
</dbReference>
<dbReference type="InterPro" id="IPR008930">
    <property type="entry name" value="Terpenoid_cyclase/PrenylTrfase"/>
</dbReference>
<proteinExistence type="inferred from homology"/>
<dbReference type="InterPro" id="IPR011626">
    <property type="entry name" value="Alpha-macroglobulin_TED"/>
</dbReference>
<dbReference type="PROSITE" id="PS51257">
    <property type="entry name" value="PROKAR_LIPOPROTEIN"/>
    <property type="match status" value="1"/>
</dbReference>
<feature type="signal peptide" evidence="3">
    <location>
        <begin position="1"/>
        <end position="25"/>
    </location>
</feature>
<dbReference type="RefSeq" id="WP_281754751.1">
    <property type="nucleotide sequence ID" value="NZ_BRVP01000014.1"/>
</dbReference>
<reference evidence="6" key="1">
    <citation type="submission" date="2022-07" db="EMBL/GenBank/DDBJ databases">
        <title>Taxonomy of Novel Oxalotrophic and Methylotrophic Bacteria.</title>
        <authorList>
            <person name="Sahin N."/>
            <person name="Tani A."/>
        </authorList>
    </citation>
    <scope>NUCLEOTIDE SEQUENCE</scope>
    <source>
        <strain evidence="6">AM327</strain>
    </source>
</reference>
<keyword evidence="2 3" id="KW-0732">Signal</keyword>
<dbReference type="Pfam" id="PF17972">
    <property type="entry name" value="bMG5"/>
    <property type="match status" value="1"/>
</dbReference>
<comment type="similarity">
    <text evidence="1">Belongs to the protease inhibitor I39 (alpha-2-macroglobulin) family. Bacterial alpha-2-macroglobulin subfamily.</text>
</comment>
<dbReference type="Pfam" id="PF07678">
    <property type="entry name" value="TED_complement"/>
    <property type="match status" value="1"/>
</dbReference>
<dbReference type="Pfam" id="PF11974">
    <property type="entry name" value="bMG3"/>
    <property type="match status" value="1"/>
</dbReference>
<evidence type="ECO:0000259" key="5">
    <source>
        <dbReference type="SMART" id="SM01360"/>
    </source>
</evidence>
<dbReference type="SMART" id="SM01419">
    <property type="entry name" value="Thiol-ester_cl"/>
    <property type="match status" value="1"/>
</dbReference>
<dbReference type="InterPro" id="IPR002890">
    <property type="entry name" value="MG2"/>
</dbReference>
<sequence>MKKLLFKPFAIAIGLLMVLSSCSKKEQTAQEQIDNLYKFRGYVSSVTQGEVSSHSDIKVVLQKPLKNWETDKKLSNDLLEIAPSVKGKIIALNSQTLSFIPDTPFENDKIYNFTLNLKTIYKDIPKGLETFHFSIHTSKQDFNVVTENLQSYSKDWQYLEGNLHTADIISVTDAKKLVSATQNGKSLSVKFESIPKEGTILQFKIDSINRKVADDSIKVSWSGKPLNIENEGSKYMLIPGKDNFTVLDINVNSGAKQYVEINFSDPLDTSQNLNGLVAISGLDKLTFSIDGNILKVYPKTEFKGNNRVELFEGIKSTDGYKLKTTFSEVLNFEQMKPKVRLISNATILPNSNNLKVNFEAVNLKAVDVSVTKIFKNNVLQFLQFNNLRGNDYLRNVARPIAQKTIILQSNITHSNTSTFRAYAVDLKKLITPEPGAIYRVTFNFKPEYSTYRCDETNFDTSDKIEVTENYDEQVEPSSYWDSAEEYYYYEDDYYYNYDYSWRERDNPCHTSYYRNKSVSTNILASNLGLTIKKGENGSYFVSVNDILTTEPLKDCKVTFYNYQQQQLGNVHTNEKGFAHFDSTKPAAFAIAERNNQKSYIKLNDGNVLSVSKFDVAGNELKKGLKGYIYGERGVWRPGDTLFLSFMLNDARSKLPKKHPIKFELYDPYGKLINRIVKTNESSNFYNFIVATATNAPTGNWRAKVTVGGATFSKRIKIETVKPNRLKIKTEFKDEILKGTSPIKGTMEVAWLHGAIAKNLKSDIKVKFYPTTTSFKTFPGYVFDDPSRRFSTEEQTVFNGKVDNQGKTSFSLKPELKESAPGMLKASFITKVYENGGDFSTDVFTKTYAPYNTFVGINVPKGDKTRGMLLTDTPHTFEVVTVDENGKPKAAKNLKVTIHKVSWRWWWETGYDNISSYNGSTYHEQIFQKNISTDASGKTSFKFELKYPNWGRYLVRVEDTDGGHACGKTMYIDWPGWAGKSRKNDPSNAKVLAFSTDKEAYNVGEKAIITFPSSKQGRALVTIENGTEVVDALWITPKKGETRFELPIKDTYTPNVYIHISLLQPHASTKNDLPIRMYGVMPISVEDPNTRLYPTIEMPDVLKPEQAISVKVKEKSGTPMTYTIAIVDEGLLDLTRFKTPNPWDQFYAREALGVKTWDVYDDVIGAYGGKIDQVFAIGGDDGLAGAKNKKANRFKPMVIYKGPFTIGKGETKTHSIKIPKYIGSVRTMVIAENQEKEAYGNAEKTTPVRKPLMVLASLPRKITPGEEVTLPVTVFAMEKKVKDVTIKVKNDKSYTIIGDNSQTISFDQPDEKMVYFKLKVSDFEGIGKVMVEATGNGEKASYEVEIDAVNPNPVTTISTDYTTAPKALVDVSFETFGVKGTNTAQLEFSTLPPMNLAGRLEYLIQYPHGCVEQTTSSVFPQLYLNDVVSLTGDKKLKIQSNIKEGIKRLANFQLPNGGFSYWAGQNYTSDWGTSYAGHFLIEAEKKGYILPINFKSKWIKYQKETARQWRNASGGSLAQAYRLYTLALAGSPDVSSMNRMREVNGISREAKYRLAATYALIGQSKAAKDILSTAGAPVANTKYNYYHYSYGSKLRNDAMELETYILLKDTYRSRAMADNIAEKLNSDYWMSTQTTAYSLLSMAKFAKFVGGKAMNLTLKVNGKSSSITTTDKSIVNRDIIIKKGTNAIQVVNNKEQTVYIKVLNSGILPIGKEKEAQKNFYGYVKYKSRNGSEINPSKIAQGTDFVAVVTITNSTDNDVKDVALSEIFPSGWEIVNTRFTDFGDFGNKNITYTDIRDDRANFYFDMKAHETKHVHVLLNASYLGKYYLPGIQCEAMYDNNYILRTKGEWVEVVK</sequence>
<dbReference type="InterPro" id="IPR021868">
    <property type="entry name" value="Alpha_2_Macroglob_MG3"/>
</dbReference>
<dbReference type="Pfam" id="PF17962">
    <property type="entry name" value="bMG6"/>
    <property type="match status" value="1"/>
</dbReference>
<dbReference type="Proteomes" id="UP001143545">
    <property type="component" value="Unassembled WGS sequence"/>
</dbReference>
<dbReference type="InterPro" id="IPR041246">
    <property type="entry name" value="Bact_MG10"/>
</dbReference>
<dbReference type="EMBL" id="BRVP01000014">
    <property type="protein sequence ID" value="GLB53074.1"/>
    <property type="molecule type" value="Genomic_DNA"/>
</dbReference>